<proteinExistence type="predicted"/>
<comment type="caution">
    <text evidence="1">The sequence shown here is derived from an EMBL/GenBank/DDBJ whole genome shotgun (WGS) entry which is preliminary data.</text>
</comment>
<evidence type="ECO:0000313" key="1">
    <source>
        <dbReference type="EMBL" id="TWI23940.1"/>
    </source>
</evidence>
<reference evidence="1 2" key="1">
    <citation type="journal article" date="2015" name="Stand. Genomic Sci.">
        <title>Genomic Encyclopedia of Bacterial and Archaeal Type Strains, Phase III: the genomes of soil and plant-associated and newly described type strains.</title>
        <authorList>
            <person name="Whitman W.B."/>
            <person name="Woyke T."/>
            <person name="Klenk H.P."/>
            <person name="Zhou Y."/>
            <person name="Lilburn T.G."/>
            <person name="Beck B.J."/>
            <person name="De Vos P."/>
            <person name="Vandamme P."/>
            <person name="Eisen J.A."/>
            <person name="Garrity G."/>
            <person name="Hugenholtz P."/>
            <person name="Kyrpides N.C."/>
        </authorList>
    </citation>
    <scope>NUCLEOTIDE SEQUENCE [LARGE SCALE GENOMIC DNA]</scope>
    <source>
        <strain evidence="1 2">CGMCC 1.6855</strain>
    </source>
</reference>
<evidence type="ECO:0000313" key="2">
    <source>
        <dbReference type="Proteomes" id="UP000315908"/>
    </source>
</evidence>
<sequence>MFRRAQYTDYLLVYNKRLNTSKLIGTRKAPHTDLLIIVFHSINKNGKFQLRKMVLNDEYR</sequence>
<gene>
    <name evidence="1" type="ORF">IQ31_00957</name>
</gene>
<dbReference type="Proteomes" id="UP000315908">
    <property type="component" value="Unassembled WGS sequence"/>
</dbReference>
<name>A0A562MVM6_9SPHI</name>
<accession>A0A562MVM6</accession>
<protein>
    <submittedName>
        <fullName evidence="1">Uncharacterized protein</fullName>
    </submittedName>
</protein>
<dbReference type="EMBL" id="VLKR01000003">
    <property type="protein sequence ID" value="TWI23940.1"/>
    <property type="molecule type" value="Genomic_DNA"/>
</dbReference>
<dbReference type="AlphaFoldDB" id="A0A562MVM6"/>
<organism evidence="1 2">
    <name type="scientific">Sphingobacterium siyangense</name>
    <dbReference type="NCBI Taxonomy" id="459529"/>
    <lineage>
        <taxon>Bacteria</taxon>
        <taxon>Pseudomonadati</taxon>
        <taxon>Bacteroidota</taxon>
        <taxon>Sphingobacteriia</taxon>
        <taxon>Sphingobacteriales</taxon>
        <taxon>Sphingobacteriaceae</taxon>
        <taxon>Sphingobacterium</taxon>
    </lineage>
</organism>